<dbReference type="AlphaFoldDB" id="A0A9Q0R6I3"/>
<evidence type="ECO:0000313" key="10">
    <source>
        <dbReference type="EMBL" id="KAJ5069039.1"/>
    </source>
</evidence>
<dbReference type="GO" id="GO:0000977">
    <property type="term" value="F:RNA polymerase II transcription regulatory region sequence-specific DNA binding"/>
    <property type="evidence" value="ECO:0007669"/>
    <property type="project" value="TreeGrafter"/>
</dbReference>
<keyword evidence="5" id="KW-0539">Nucleus</keyword>
<evidence type="ECO:0000259" key="9">
    <source>
        <dbReference type="PROSITE" id="PS50217"/>
    </source>
</evidence>
<sequence>MENINQIKITSNSQIYTKNTEIQPIKPQTQKQRKQTKTKGKTKGKAKAKKTKGKSKGKSKSKSKGKSKSKTKSNSKTKSKLNSKTKTKTKANKKKRKKENEEVDKTNIKNNLSIEEQQEKEAELAEAQMLLVVPRCQLKTLTEEDKKKRRKLKNRISAKMSRERVKNKISQLENQVDSLEKENHLLKIQVTHLLGEIDQVKKELTKRDGFQYKQHNPEESQITSQILTTISKPYTFPPTFGEYPPPHSSILNHSQNFN</sequence>
<dbReference type="InterPro" id="IPR004827">
    <property type="entry name" value="bZIP"/>
</dbReference>
<evidence type="ECO:0000256" key="1">
    <source>
        <dbReference type="ARBA" id="ARBA00022843"/>
    </source>
</evidence>
<dbReference type="GO" id="GO:0000981">
    <property type="term" value="F:DNA-binding transcription factor activity, RNA polymerase II-specific"/>
    <property type="evidence" value="ECO:0007669"/>
    <property type="project" value="TreeGrafter"/>
</dbReference>
<dbReference type="SUPFAM" id="SSF57959">
    <property type="entry name" value="Leucine zipper domain"/>
    <property type="match status" value="1"/>
</dbReference>
<protein>
    <recommendedName>
        <fullName evidence="6">X-box-binding protein 1</fullName>
    </recommendedName>
</protein>
<evidence type="ECO:0000313" key="11">
    <source>
        <dbReference type="Proteomes" id="UP001149090"/>
    </source>
</evidence>
<feature type="region of interest" description="Disordered" evidence="8">
    <location>
        <begin position="1"/>
        <end position="106"/>
    </location>
</feature>
<feature type="compositionally biased region" description="Basic residues" evidence="8">
    <location>
        <begin position="31"/>
        <end position="97"/>
    </location>
</feature>
<evidence type="ECO:0000256" key="7">
    <source>
        <dbReference type="SAM" id="Coils"/>
    </source>
</evidence>
<keyword evidence="1" id="KW-0832">Ubl conjugation</keyword>
<dbReference type="PROSITE" id="PS50217">
    <property type="entry name" value="BZIP"/>
    <property type="match status" value="1"/>
</dbReference>
<feature type="domain" description="BZIP" evidence="9">
    <location>
        <begin position="144"/>
        <end position="207"/>
    </location>
</feature>
<dbReference type="OrthoDB" id="20960at2759"/>
<dbReference type="Gene3D" id="1.20.5.170">
    <property type="match status" value="1"/>
</dbReference>
<keyword evidence="4" id="KW-0804">Transcription</keyword>
<dbReference type="EMBL" id="JAPDFW010000109">
    <property type="protein sequence ID" value="KAJ5069039.1"/>
    <property type="molecule type" value="Genomic_DNA"/>
</dbReference>
<keyword evidence="7" id="KW-0175">Coiled coil</keyword>
<dbReference type="GO" id="GO:0005634">
    <property type="term" value="C:nucleus"/>
    <property type="evidence" value="ECO:0007669"/>
    <property type="project" value="TreeGrafter"/>
</dbReference>
<evidence type="ECO:0000256" key="2">
    <source>
        <dbReference type="ARBA" id="ARBA00023015"/>
    </source>
</evidence>
<feature type="compositionally biased region" description="Polar residues" evidence="8">
    <location>
        <begin position="1"/>
        <end position="28"/>
    </location>
</feature>
<evidence type="ECO:0000256" key="4">
    <source>
        <dbReference type="ARBA" id="ARBA00023163"/>
    </source>
</evidence>
<feature type="coiled-coil region" evidence="7">
    <location>
        <begin position="155"/>
        <end position="189"/>
    </location>
</feature>
<evidence type="ECO:0000256" key="3">
    <source>
        <dbReference type="ARBA" id="ARBA00023125"/>
    </source>
</evidence>
<gene>
    <name evidence="10" type="ORF">M0811_11939</name>
</gene>
<dbReference type="InterPro" id="IPR046347">
    <property type="entry name" value="bZIP_sf"/>
</dbReference>
<dbReference type="SMART" id="SM00338">
    <property type="entry name" value="BRLZ"/>
    <property type="match status" value="1"/>
</dbReference>
<accession>A0A9Q0R6I3</accession>
<reference evidence="10" key="1">
    <citation type="submission" date="2022-10" db="EMBL/GenBank/DDBJ databases">
        <title>Novel sulphate-reducing endosymbionts in the free-living metamonad Anaeramoeba.</title>
        <authorList>
            <person name="Jerlstrom-Hultqvist J."/>
            <person name="Cepicka I."/>
            <person name="Gallot-Lavallee L."/>
            <person name="Salas-Leiva D."/>
            <person name="Curtis B.A."/>
            <person name="Zahonova K."/>
            <person name="Pipaliya S."/>
            <person name="Dacks J."/>
            <person name="Roger A.J."/>
        </authorList>
    </citation>
    <scope>NUCLEOTIDE SEQUENCE</scope>
    <source>
        <strain evidence="10">BMAN</strain>
    </source>
</reference>
<organism evidence="10 11">
    <name type="scientific">Anaeramoeba ignava</name>
    <name type="common">Anaerobic marine amoeba</name>
    <dbReference type="NCBI Taxonomy" id="1746090"/>
    <lineage>
        <taxon>Eukaryota</taxon>
        <taxon>Metamonada</taxon>
        <taxon>Anaeramoebidae</taxon>
        <taxon>Anaeramoeba</taxon>
    </lineage>
</organism>
<dbReference type="Pfam" id="PF00170">
    <property type="entry name" value="bZIP_1"/>
    <property type="match status" value="1"/>
</dbReference>
<keyword evidence="11" id="KW-1185">Reference proteome</keyword>
<evidence type="ECO:0000256" key="5">
    <source>
        <dbReference type="ARBA" id="ARBA00023242"/>
    </source>
</evidence>
<evidence type="ECO:0000256" key="8">
    <source>
        <dbReference type="SAM" id="MobiDB-lite"/>
    </source>
</evidence>
<proteinExistence type="predicted"/>
<comment type="caution">
    <text evidence="10">The sequence shown here is derived from an EMBL/GenBank/DDBJ whole genome shotgun (WGS) entry which is preliminary data.</text>
</comment>
<dbReference type="Proteomes" id="UP001149090">
    <property type="component" value="Unassembled WGS sequence"/>
</dbReference>
<dbReference type="InterPro" id="IPR052470">
    <property type="entry name" value="ER_Stress-Reg_TF"/>
</dbReference>
<name>A0A9Q0R6I3_ANAIG</name>
<evidence type="ECO:0000256" key="6">
    <source>
        <dbReference type="ARBA" id="ARBA00040165"/>
    </source>
</evidence>
<keyword evidence="2" id="KW-0805">Transcription regulation</keyword>
<dbReference type="PANTHER" id="PTHR46542">
    <property type="entry name" value="X-BOX BINDING PROTEIN 1"/>
    <property type="match status" value="1"/>
</dbReference>
<dbReference type="PANTHER" id="PTHR46542:SF1">
    <property type="entry name" value="X-BOX BINDING PROTEIN 1"/>
    <property type="match status" value="1"/>
</dbReference>
<keyword evidence="3" id="KW-0238">DNA-binding</keyword>